<evidence type="ECO:0000259" key="1">
    <source>
        <dbReference type="PROSITE" id="PS50206"/>
    </source>
</evidence>
<proteinExistence type="predicted"/>
<dbReference type="AlphaFoldDB" id="A0A9Q9CI68"/>
<accession>A0A9Q9CI68</accession>
<dbReference type="RefSeq" id="WP_212724404.1">
    <property type="nucleotide sequence ID" value="NZ_CP071250.1"/>
</dbReference>
<dbReference type="CDD" id="cd00158">
    <property type="entry name" value="RHOD"/>
    <property type="match status" value="1"/>
</dbReference>
<reference evidence="2" key="1">
    <citation type="submission" date="2021-03" db="EMBL/GenBank/DDBJ databases">
        <title>Comparative Genomics and Metabolomics in the genus Turicibacter.</title>
        <authorList>
            <person name="Maki J."/>
            <person name="Looft T."/>
        </authorList>
    </citation>
    <scope>NUCLEOTIDE SEQUENCE</scope>
    <source>
        <strain evidence="2">ISU324</strain>
    </source>
</reference>
<dbReference type="SMART" id="SM00450">
    <property type="entry name" value="RHOD"/>
    <property type="match status" value="1"/>
</dbReference>
<dbReference type="InterPro" id="IPR050229">
    <property type="entry name" value="GlpE_sulfurtransferase"/>
</dbReference>
<dbReference type="Proteomes" id="UP001058072">
    <property type="component" value="Chromosome"/>
</dbReference>
<sequence>MRQFVGKLAFCLVFIFLMILAILEHEAIQPVMSGAVSEFPSIQYISQKEAEQLITKTKGIVIIDVRNNTEYIQSHLENAVNIPMRELNEHLPELEKYKDKPIVIYCDKGYRSKTVAIQLEALGFRRLYVIEDGIG</sequence>
<name>A0A9Q9CI68_9FIRM</name>
<dbReference type="Pfam" id="PF00581">
    <property type="entry name" value="Rhodanese"/>
    <property type="match status" value="1"/>
</dbReference>
<dbReference type="InterPro" id="IPR001763">
    <property type="entry name" value="Rhodanese-like_dom"/>
</dbReference>
<dbReference type="PANTHER" id="PTHR43031:SF1">
    <property type="entry name" value="PYRIDINE NUCLEOTIDE-DISULPHIDE OXIDOREDUCTASE"/>
    <property type="match status" value="1"/>
</dbReference>
<dbReference type="Gene3D" id="3.40.250.10">
    <property type="entry name" value="Rhodanese-like domain"/>
    <property type="match status" value="1"/>
</dbReference>
<evidence type="ECO:0000313" key="2">
    <source>
        <dbReference type="EMBL" id="UUF09003.1"/>
    </source>
</evidence>
<dbReference type="PANTHER" id="PTHR43031">
    <property type="entry name" value="FAD-DEPENDENT OXIDOREDUCTASE"/>
    <property type="match status" value="1"/>
</dbReference>
<dbReference type="InterPro" id="IPR036873">
    <property type="entry name" value="Rhodanese-like_dom_sf"/>
</dbReference>
<dbReference type="EMBL" id="CP071250">
    <property type="protein sequence ID" value="UUF09003.1"/>
    <property type="molecule type" value="Genomic_DNA"/>
</dbReference>
<protein>
    <submittedName>
        <fullName evidence="2">Rhodanese-like domain-containing protein</fullName>
    </submittedName>
</protein>
<gene>
    <name evidence="2" type="ORF">J0J70_03085</name>
</gene>
<dbReference type="SUPFAM" id="SSF52821">
    <property type="entry name" value="Rhodanese/Cell cycle control phosphatase"/>
    <property type="match status" value="1"/>
</dbReference>
<dbReference type="PROSITE" id="PS50206">
    <property type="entry name" value="RHODANESE_3"/>
    <property type="match status" value="1"/>
</dbReference>
<organism evidence="2 3">
    <name type="scientific">Turicibacter bilis</name>
    <dbReference type="NCBI Taxonomy" id="2735723"/>
    <lineage>
        <taxon>Bacteria</taxon>
        <taxon>Bacillati</taxon>
        <taxon>Bacillota</taxon>
        <taxon>Erysipelotrichia</taxon>
        <taxon>Erysipelotrichales</taxon>
        <taxon>Turicibacteraceae</taxon>
        <taxon>Turicibacter</taxon>
    </lineage>
</organism>
<feature type="domain" description="Rhodanese" evidence="1">
    <location>
        <begin position="56"/>
        <end position="134"/>
    </location>
</feature>
<evidence type="ECO:0000313" key="3">
    <source>
        <dbReference type="Proteomes" id="UP001058072"/>
    </source>
</evidence>